<accession>A0A5J5EG42</accession>
<dbReference type="EMBL" id="VXIS01000408">
    <property type="protein sequence ID" value="KAA8893738.1"/>
    <property type="molecule type" value="Genomic_DNA"/>
</dbReference>
<feature type="compositionally biased region" description="Basic and acidic residues" evidence="1">
    <location>
        <begin position="190"/>
        <end position="201"/>
    </location>
</feature>
<keyword evidence="3" id="KW-1185">Reference proteome</keyword>
<feature type="compositionally biased region" description="Basic residues" evidence="1">
    <location>
        <begin position="202"/>
        <end position="212"/>
    </location>
</feature>
<evidence type="ECO:0000256" key="1">
    <source>
        <dbReference type="SAM" id="MobiDB-lite"/>
    </source>
</evidence>
<dbReference type="AlphaFoldDB" id="A0A5J5EG42"/>
<proteinExistence type="predicted"/>
<gene>
    <name evidence="2" type="ORF">FN846DRAFT_977617</name>
</gene>
<sequence>MNCRSGPQRLCLDLPDAQVYGRAVVISREGRDGQQSGKKRKYMCLSCISCCNTLAAQRCLRKIAASFQQGWHPFVPTNFWLAQLSFLLSISPVLGRGKPGNMSGTRRSRKLTHLVGSVKTPPEAVRNCSDGLKPSNYWLTGGGVAVWLHQPWYEAGGGGIVPSFGQMLAIPSDHRLVADRSDSESSGLKRFTDRSLLEPKKAHMHHTKTPHG</sequence>
<comment type="caution">
    <text evidence="2">The sequence shown here is derived from an EMBL/GenBank/DDBJ whole genome shotgun (WGS) entry which is preliminary data.</text>
</comment>
<evidence type="ECO:0000313" key="3">
    <source>
        <dbReference type="Proteomes" id="UP000326924"/>
    </source>
</evidence>
<organism evidence="2 3">
    <name type="scientific">Sphaerosporella brunnea</name>
    <dbReference type="NCBI Taxonomy" id="1250544"/>
    <lineage>
        <taxon>Eukaryota</taxon>
        <taxon>Fungi</taxon>
        <taxon>Dikarya</taxon>
        <taxon>Ascomycota</taxon>
        <taxon>Pezizomycotina</taxon>
        <taxon>Pezizomycetes</taxon>
        <taxon>Pezizales</taxon>
        <taxon>Pyronemataceae</taxon>
        <taxon>Sphaerosporella</taxon>
    </lineage>
</organism>
<reference evidence="2 3" key="1">
    <citation type="submission" date="2019-09" db="EMBL/GenBank/DDBJ databases">
        <title>Draft genome of the ectomycorrhizal ascomycete Sphaerosporella brunnea.</title>
        <authorList>
            <consortium name="DOE Joint Genome Institute"/>
            <person name="Benucci G.M."/>
            <person name="Marozzi G."/>
            <person name="Antonielli L."/>
            <person name="Sanchez S."/>
            <person name="Marco P."/>
            <person name="Wang X."/>
            <person name="Falini L.B."/>
            <person name="Barry K."/>
            <person name="Haridas S."/>
            <person name="Lipzen A."/>
            <person name="Labutti K."/>
            <person name="Grigoriev I.V."/>
            <person name="Murat C."/>
            <person name="Martin F."/>
            <person name="Albertini E."/>
            <person name="Donnini D."/>
            <person name="Bonito G."/>
        </authorList>
    </citation>
    <scope>NUCLEOTIDE SEQUENCE [LARGE SCALE GENOMIC DNA]</scope>
    <source>
        <strain evidence="2 3">Sb_GMNB300</strain>
    </source>
</reference>
<dbReference type="Proteomes" id="UP000326924">
    <property type="component" value="Unassembled WGS sequence"/>
</dbReference>
<name>A0A5J5EG42_9PEZI</name>
<evidence type="ECO:0000313" key="2">
    <source>
        <dbReference type="EMBL" id="KAA8893738.1"/>
    </source>
</evidence>
<dbReference type="InParanoid" id="A0A5J5EG42"/>
<feature type="region of interest" description="Disordered" evidence="1">
    <location>
        <begin position="179"/>
        <end position="212"/>
    </location>
</feature>
<protein>
    <submittedName>
        <fullName evidence="2">Uncharacterized protein</fullName>
    </submittedName>
</protein>